<gene>
    <name evidence="1" type="ORF">CTOB1V02_LOCUS9772</name>
</gene>
<dbReference type="SMART" id="SM00181">
    <property type="entry name" value="EGF"/>
    <property type="match status" value="4"/>
</dbReference>
<reference evidence="1" key="1">
    <citation type="submission" date="2020-11" db="EMBL/GenBank/DDBJ databases">
        <authorList>
            <person name="Tran Van P."/>
        </authorList>
    </citation>
    <scope>NUCLEOTIDE SEQUENCE</scope>
</reference>
<protein>
    <submittedName>
        <fullName evidence="1">Uncharacterized protein</fullName>
    </submittedName>
</protein>
<name>A0A7R8ZP69_9CRUS</name>
<organism evidence="1">
    <name type="scientific">Cyprideis torosa</name>
    <dbReference type="NCBI Taxonomy" id="163714"/>
    <lineage>
        <taxon>Eukaryota</taxon>
        <taxon>Metazoa</taxon>
        <taxon>Ecdysozoa</taxon>
        <taxon>Arthropoda</taxon>
        <taxon>Crustacea</taxon>
        <taxon>Oligostraca</taxon>
        <taxon>Ostracoda</taxon>
        <taxon>Podocopa</taxon>
        <taxon>Podocopida</taxon>
        <taxon>Cytherocopina</taxon>
        <taxon>Cytheroidea</taxon>
        <taxon>Cytherideidae</taxon>
        <taxon>Cyprideis</taxon>
    </lineage>
</organism>
<proteinExistence type="predicted"/>
<evidence type="ECO:0000313" key="1">
    <source>
        <dbReference type="EMBL" id="CAD7231929.1"/>
    </source>
</evidence>
<dbReference type="InterPro" id="IPR000742">
    <property type="entry name" value="EGF"/>
</dbReference>
<dbReference type="AlphaFoldDB" id="A0A7R8ZP69"/>
<dbReference type="EMBL" id="OB664035">
    <property type="protein sequence ID" value="CAD7231929.1"/>
    <property type="molecule type" value="Genomic_DNA"/>
</dbReference>
<sequence length="1278" mass="142531">MGIYTIRAQAKNPRSDHVLPGPLFSEDYFKLESNWCKSKHEKAKMLMYRSEAERLDVNTKLRVNAYWLGATRRVFCDGSNYDKCLELIQFTGTDGKCYKASFKWADESPFMFSDHTRNINNKGCDTGKEAWGEGQPDYGVQNHVWMGYLNRMEFDNLNGAKMDTYINGAHMLCTYQGSYNWYFPTRSVYRCGAQFSGVADLRKKVAKDKKFLFAPKVLKFVLHQEDFKADIEVMLQNRGFEQDDNAVSYIQMTCAQSVEDLRVVIDGKGRRADPIPTVAKFEKTFDVKPSDYKKTHPPNLKFTDVDFTEWLNGDNPAAVCTLRAKADNTKGSKMGDPSNIFTAFRPGFCKKLNIFSDRNLVIEPQRGLIKPGDKVTIKCTGKMALSCEKQTAADVLGCGGKGECKETLELECKEDFTYTPNYEDEEEKKPTCTEVKLGDDCKGKACACKSIPVSNPQGENVVKCDEKEEKCVIAEPDKWMKAPDGDIVISTDCGDAKRISGATVSYDKRSVDGTATYECEADKQFGSGEKTQTVKCEYSSKTKRVQWTEAEYQRCAKGKIDGPCNPSVQPSACPPNAVCKGKDKTGTCQCDEGWDTAATKNGKEKFCRYQKCFWDESFEDDDGTYNQRPPMSLDQIIEFHCKPGYYFQQKPNPPSDSVKVKCKFATDYAPFPSMVPPHKYLKCEKKEVGNPCKDDSECAASSVFGTVCKVPAGSSEGICECKDNLQYNLDKNICECAQNDTACSNCVAPPEWDGTEPDPPIPKPPTPPGPGPYTVKCKDSGKVLGNETLDQVEIQCIEQQWHPVSKGSSGELNFDCKEVDYNSSCKPGPDNVCKKGSKLECDGTLGKCMCAGGFSHKDGKCEKDDNKCDPKKIEEGKLDDGETKDIPEYNTDKGAVNTGYLFDCGSGNVIDGVGTQTLKFMCTYGNDGDPKQPAWSNNPDAFFTQENSKTKKCIKKPDKVGDECGQFGESGDFICHQTVPFTHCENGTDGIPKCQCMQHADKNDDSTGCKPNVCVDMDPTAEVEFVTNGSLHDMGYPYSDGAVINIKCSGGKLLQGTTVNSMTGTCTAREKDEESWSPPDFVKVDNETTTPRMCLDSHDCRNGDATCDSDREECDKETFVCKCKEGFKEKHNPEICVPEMCEVDQMNKTCVNGKTIGKGKEGREFHCHCKNGYYTKGSSTLQTLECRYSEFDKKNYFYKGSNRVERFDQCQLFRGDPIFTQCYILIKDIIGYEVDDEGYPHRYSKLAYATLGWANAHMLISVCAWCGLGIYLYRLGVL</sequence>
<accession>A0A7R8ZP69</accession>